<dbReference type="Proteomes" id="UP001220964">
    <property type="component" value="Unassembled WGS sequence"/>
</dbReference>
<sequence>MTVTREAKVGDWTQRDRGFKGTPAAIVEPYEDWEHATRPHQATAGAEAPPWQPVHIRLTADAQGRYAPHARALLDHLGQGADKLALGLDAQRILARLITREPAGDPVDHLRYLFVYRPEDESYTALEAPDGTPLYEVRHVGMAVPPGFVARTANAATGAQAADAPARPDIVVTAVIDDAIGVANERFRAGRETRVQHYWVQAVEAVDTTRRPATVAIGQEFDKAELDALLAAAPSEDAFYRALRREAAARAGAPATTAAGRYGAPGFRLPVGQLDTHGTHVMDLAGGAAPGSAPSDRPLVAVEVPAFATLDTSGARLNSFALQALQRILDWADSWTDPDSGETARVSLVVNFSFGIAAGPKDGTGFLEAEMARLIDARNAEGLPTKLVVPAGNTYRDQLTAAARIAADDSRSIDWRVSPADHSVSFLELRLPSEAHPEITLTAPNGDSVTVDGTTAVHAWHTGGSTPVGAIYVRPSPGIAGRTRITLALAPTVGFDPDRRRAPAGLYRVSVRNSGRTALPLWCDVQRDDTPAGYPIHGRQSYLEDAWVRGVDPELKSYDRPTSGSAVCRGGTMSAFATSASPHVFAVGGSHADDTRPGAADPETRAPTRYTAAGPTRGTAARNPALAAISEEGRAHPGVLAAGTYSGSTSLLSGTSAAAPQIARAIADILAADPGADRDTIISRILRAPPRQDARLGAGVAAGLLDERRRPHRRHRL</sequence>
<comment type="caution">
    <text evidence="3">The sequence shown here is derived from an EMBL/GenBank/DDBJ whole genome shotgun (WGS) entry which is preliminary data.</text>
</comment>
<evidence type="ECO:0000313" key="3">
    <source>
        <dbReference type="EMBL" id="MDF0599258.1"/>
    </source>
</evidence>
<feature type="domain" description="Peptidase S8/S53" evidence="2">
    <location>
        <begin position="273"/>
        <end position="688"/>
    </location>
</feature>
<dbReference type="Pfam" id="PF00082">
    <property type="entry name" value="Peptidase_S8"/>
    <property type="match status" value="1"/>
</dbReference>
<accession>A0AAE3T751</accession>
<dbReference type="Gene3D" id="2.60.120.1290">
    <property type="match status" value="1"/>
</dbReference>
<keyword evidence="4" id="KW-1185">Reference proteome</keyword>
<dbReference type="SUPFAM" id="SSF52743">
    <property type="entry name" value="Subtilisin-like"/>
    <property type="match status" value="1"/>
</dbReference>
<evidence type="ECO:0000313" key="4">
    <source>
        <dbReference type="Proteomes" id="UP001220964"/>
    </source>
</evidence>
<dbReference type="InterPro" id="IPR000209">
    <property type="entry name" value="Peptidase_S8/S53_dom"/>
</dbReference>
<gene>
    <name evidence="3" type="ORF">P1J78_00805</name>
</gene>
<dbReference type="EMBL" id="JARGYC010000001">
    <property type="protein sequence ID" value="MDF0599258.1"/>
    <property type="molecule type" value="Genomic_DNA"/>
</dbReference>
<evidence type="ECO:0000259" key="2">
    <source>
        <dbReference type="Pfam" id="PF00082"/>
    </source>
</evidence>
<dbReference type="RefSeq" id="WP_275565402.1">
    <property type="nucleotide sequence ID" value="NZ_JARGYC010000001.1"/>
</dbReference>
<dbReference type="GO" id="GO:0004252">
    <property type="term" value="F:serine-type endopeptidase activity"/>
    <property type="evidence" value="ECO:0007669"/>
    <property type="project" value="InterPro"/>
</dbReference>
<evidence type="ECO:0000256" key="1">
    <source>
        <dbReference type="SAM" id="MobiDB-lite"/>
    </source>
</evidence>
<feature type="compositionally biased region" description="Basic and acidic residues" evidence="1">
    <location>
        <begin position="591"/>
        <end position="606"/>
    </location>
</feature>
<dbReference type="Gene3D" id="3.40.50.200">
    <property type="entry name" value="Peptidase S8/S53 domain"/>
    <property type="match status" value="2"/>
</dbReference>
<feature type="compositionally biased region" description="Low complexity" evidence="1">
    <location>
        <begin position="608"/>
        <end position="618"/>
    </location>
</feature>
<dbReference type="InterPro" id="IPR036852">
    <property type="entry name" value="Peptidase_S8/S53_dom_sf"/>
</dbReference>
<reference evidence="3" key="1">
    <citation type="submission" date="2023-03" db="EMBL/GenBank/DDBJ databases">
        <title>Multiphase analysis and comparison of six strains from genera Psychromarinibacter, Lutimaribacter, and Maritimibacter, including a novel species: Psychromarinibacter sediminicola sp. nov.</title>
        <authorList>
            <person name="Wang Y.-H."/>
            <person name="Ye M.-Q."/>
            <person name="Du Z.-J."/>
        </authorList>
    </citation>
    <scope>NUCLEOTIDE SEQUENCE</scope>
    <source>
        <strain evidence="3">C21-152</strain>
    </source>
</reference>
<feature type="compositionally biased region" description="Basic and acidic residues" evidence="1">
    <location>
        <begin position="1"/>
        <end position="19"/>
    </location>
</feature>
<name>A0AAE3T751_9RHOB</name>
<organism evidence="3 4">
    <name type="scientific">Psychromarinibacter sediminicola</name>
    <dbReference type="NCBI Taxonomy" id="3033385"/>
    <lineage>
        <taxon>Bacteria</taxon>
        <taxon>Pseudomonadati</taxon>
        <taxon>Pseudomonadota</taxon>
        <taxon>Alphaproteobacteria</taxon>
        <taxon>Rhodobacterales</taxon>
        <taxon>Paracoccaceae</taxon>
        <taxon>Psychromarinibacter</taxon>
    </lineage>
</organism>
<proteinExistence type="predicted"/>
<feature type="region of interest" description="Disordered" evidence="1">
    <location>
        <begin position="1"/>
        <end position="20"/>
    </location>
</feature>
<protein>
    <submittedName>
        <fullName evidence="3">S8 family serine peptidase</fullName>
    </submittedName>
</protein>
<dbReference type="AlphaFoldDB" id="A0AAE3T751"/>
<dbReference type="GO" id="GO:0006508">
    <property type="term" value="P:proteolysis"/>
    <property type="evidence" value="ECO:0007669"/>
    <property type="project" value="InterPro"/>
</dbReference>
<feature type="region of interest" description="Disordered" evidence="1">
    <location>
        <begin position="590"/>
        <end position="618"/>
    </location>
</feature>